<evidence type="ECO:0000256" key="1">
    <source>
        <dbReference type="SAM" id="Phobius"/>
    </source>
</evidence>
<gene>
    <name evidence="2" type="ORF">Raf01_33580</name>
</gene>
<evidence type="ECO:0000313" key="3">
    <source>
        <dbReference type="Proteomes" id="UP000642748"/>
    </source>
</evidence>
<evidence type="ECO:0000313" key="2">
    <source>
        <dbReference type="EMBL" id="GIH15186.1"/>
    </source>
</evidence>
<keyword evidence="3" id="KW-1185">Reference proteome</keyword>
<feature type="transmembrane region" description="Helical" evidence="1">
    <location>
        <begin position="109"/>
        <end position="129"/>
    </location>
</feature>
<keyword evidence="1" id="KW-0472">Membrane</keyword>
<dbReference type="Proteomes" id="UP000642748">
    <property type="component" value="Unassembled WGS sequence"/>
</dbReference>
<accession>A0A8J3QUQ8</accession>
<evidence type="ECO:0008006" key="4">
    <source>
        <dbReference type="Google" id="ProtNLM"/>
    </source>
</evidence>
<keyword evidence="1" id="KW-1133">Transmembrane helix</keyword>
<dbReference type="EMBL" id="BONZ01000031">
    <property type="protein sequence ID" value="GIH15186.1"/>
    <property type="molecule type" value="Genomic_DNA"/>
</dbReference>
<organism evidence="2 3">
    <name type="scientific">Rugosimonospora africana</name>
    <dbReference type="NCBI Taxonomy" id="556532"/>
    <lineage>
        <taxon>Bacteria</taxon>
        <taxon>Bacillati</taxon>
        <taxon>Actinomycetota</taxon>
        <taxon>Actinomycetes</taxon>
        <taxon>Micromonosporales</taxon>
        <taxon>Micromonosporaceae</taxon>
        <taxon>Rugosimonospora</taxon>
    </lineage>
</organism>
<keyword evidence="1" id="KW-0812">Transmembrane</keyword>
<dbReference type="AlphaFoldDB" id="A0A8J3QUQ8"/>
<sequence length="245" mass="26236">MLAELATTAATGHDRAQILWHVLDCPACQRDLAELARTADELLLLAPQQRPPEGFDLRVVRRIQDLTAARVPQRPATARWRRATIRRLFPRWDGPAPVPARTLRAARRALVGAMALILAAGIGAGTVLWRTAPDRQLADQYRHGLVVDDDQAPKSAPVTTDAGLVVGHVYLFPGTPAWILVALTAAPQPGGYTMSVVTTGGVRYGAGICQVSGQVGTAGYPLPVAVSQVASIEMTRPGIRLDVRP</sequence>
<reference evidence="2" key="1">
    <citation type="submission" date="2021-01" db="EMBL/GenBank/DDBJ databases">
        <title>Whole genome shotgun sequence of Rugosimonospora africana NBRC 104875.</title>
        <authorList>
            <person name="Komaki H."/>
            <person name="Tamura T."/>
        </authorList>
    </citation>
    <scope>NUCLEOTIDE SEQUENCE</scope>
    <source>
        <strain evidence="2">NBRC 104875</strain>
    </source>
</reference>
<proteinExistence type="predicted"/>
<protein>
    <recommendedName>
        <fullName evidence="4">Zinc-finger domain-containing protein</fullName>
    </recommendedName>
</protein>
<comment type="caution">
    <text evidence="2">The sequence shown here is derived from an EMBL/GenBank/DDBJ whole genome shotgun (WGS) entry which is preliminary data.</text>
</comment>
<dbReference type="RefSeq" id="WP_203918825.1">
    <property type="nucleotide sequence ID" value="NZ_BONZ01000031.1"/>
</dbReference>
<name>A0A8J3QUQ8_9ACTN</name>